<feature type="transmembrane region" description="Helical" evidence="1">
    <location>
        <begin position="12"/>
        <end position="39"/>
    </location>
</feature>
<sequence length="276" mass="31700">MGDRITWVLGSLVLYAISLWAKIGLLGWFIMISLADFFWRYKLDGSITPTELKQLHGRKRVTLTDITRITGRCWRNVVLPDNVILDVYTEKSCLVLAVDECEVLNLIRTGFGNWAIRTQFLSNKNRFVIRPCAPDIPKRIEYDAVGRYAFSPDAILFSILFFVLGSSIVYSFGLINVWVLLYLLFTPYLLLLPTFFAKVKVSLDEKGIMIKDADGIRFLPFDEITSVEKGLHRINITTKSGEKLYFPRACYMLAELIKEFIKEEQQPLTIHTPDAE</sequence>
<feature type="transmembrane region" description="Helical" evidence="1">
    <location>
        <begin position="154"/>
        <end position="173"/>
    </location>
</feature>
<name>A0A212M016_9FIRM</name>
<evidence type="ECO:0000313" key="2">
    <source>
        <dbReference type="EMBL" id="SCM83184.1"/>
    </source>
</evidence>
<keyword evidence="1" id="KW-0812">Transmembrane</keyword>
<accession>A0A212M016</accession>
<reference evidence="2" key="1">
    <citation type="submission" date="2016-08" db="EMBL/GenBank/DDBJ databases">
        <authorList>
            <person name="Seilhamer J.J."/>
        </authorList>
    </citation>
    <scope>NUCLEOTIDE SEQUENCE</scope>
    <source>
        <strain evidence="2">86</strain>
    </source>
</reference>
<keyword evidence="1" id="KW-1133">Transmembrane helix</keyword>
<proteinExistence type="predicted"/>
<dbReference type="RefSeq" id="WP_288185670.1">
    <property type="nucleotide sequence ID" value="NZ_LT608335.1"/>
</dbReference>
<feature type="transmembrane region" description="Helical" evidence="1">
    <location>
        <begin position="179"/>
        <end position="199"/>
    </location>
</feature>
<dbReference type="AlphaFoldDB" id="A0A212M016"/>
<evidence type="ECO:0000256" key="1">
    <source>
        <dbReference type="SAM" id="Phobius"/>
    </source>
</evidence>
<gene>
    <name evidence="2" type="ORF">KL86SPO_70042</name>
</gene>
<keyword evidence="1" id="KW-0472">Membrane</keyword>
<protein>
    <submittedName>
        <fullName evidence="2">Uncharacterized protein</fullName>
    </submittedName>
</protein>
<organism evidence="2">
    <name type="scientific">uncultured Sporomusa sp</name>
    <dbReference type="NCBI Taxonomy" id="307249"/>
    <lineage>
        <taxon>Bacteria</taxon>
        <taxon>Bacillati</taxon>
        <taxon>Bacillota</taxon>
        <taxon>Negativicutes</taxon>
        <taxon>Selenomonadales</taxon>
        <taxon>Sporomusaceae</taxon>
        <taxon>Sporomusa</taxon>
        <taxon>environmental samples</taxon>
    </lineage>
</organism>
<dbReference type="EMBL" id="FMJE01000007">
    <property type="protein sequence ID" value="SCM83184.1"/>
    <property type="molecule type" value="Genomic_DNA"/>
</dbReference>